<name>A0A371HZ83_MUCPR</name>
<dbReference type="Gene3D" id="3.30.420.10">
    <property type="entry name" value="Ribonuclease H-like superfamily/Ribonuclease H"/>
    <property type="match status" value="1"/>
</dbReference>
<dbReference type="PANTHER" id="PTHR35046:SF9">
    <property type="entry name" value="RNA-DIRECTED DNA POLYMERASE"/>
    <property type="match status" value="1"/>
</dbReference>
<accession>A0A371HZ83</accession>
<keyword evidence="2" id="KW-1185">Reference proteome</keyword>
<comment type="caution">
    <text evidence="1">The sequence shown here is derived from an EMBL/GenBank/DDBJ whole genome shotgun (WGS) entry which is preliminary data.</text>
</comment>
<dbReference type="OrthoDB" id="407598at2759"/>
<protein>
    <recommendedName>
        <fullName evidence="3">Integrase catalytic domain-containing protein</fullName>
    </recommendedName>
</protein>
<evidence type="ECO:0000313" key="1">
    <source>
        <dbReference type="EMBL" id="RDY08069.1"/>
    </source>
</evidence>
<reference evidence="1" key="1">
    <citation type="submission" date="2018-05" db="EMBL/GenBank/DDBJ databases">
        <title>Draft genome of Mucuna pruriens seed.</title>
        <authorList>
            <person name="Nnadi N.E."/>
            <person name="Vos R."/>
            <person name="Hasami M.H."/>
            <person name="Devisetty U.K."/>
            <person name="Aguiy J.C."/>
        </authorList>
    </citation>
    <scope>NUCLEOTIDE SEQUENCE [LARGE SCALE GENOMIC DNA]</scope>
    <source>
        <strain evidence="1">JCA_2017</strain>
    </source>
</reference>
<dbReference type="AlphaFoldDB" id="A0A371HZ83"/>
<dbReference type="InterPro" id="IPR012337">
    <property type="entry name" value="RNaseH-like_sf"/>
</dbReference>
<dbReference type="SUPFAM" id="SSF53098">
    <property type="entry name" value="Ribonuclease H-like"/>
    <property type="match status" value="1"/>
</dbReference>
<dbReference type="EMBL" id="QJKJ01001347">
    <property type="protein sequence ID" value="RDY08069.1"/>
    <property type="molecule type" value="Genomic_DNA"/>
</dbReference>
<evidence type="ECO:0008006" key="3">
    <source>
        <dbReference type="Google" id="ProtNLM"/>
    </source>
</evidence>
<dbReference type="InterPro" id="IPR036397">
    <property type="entry name" value="RNaseH_sf"/>
</dbReference>
<evidence type="ECO:0000313" key="2">
    <source>
        <dbReference type="Proteomes" id="UP000257109"/>
    </source>
</evidence>
<gene>
    <name evidence="1" type="ORF">CR513_07749</name>
</gene>
<dbReference type="PANTHER" id="PTHR35046">
    <property type="entry name" value="ZINC KNUCKLE (CCHC-TYPE) FAMILY PROTEIN"/>
    <property type="match status" value="1"/>
</dbReference>
<sequence length="191" mass="21751">MRRDVHHICERCLVFKMAKSKVSPNALYTPLPIPTSLCMDISMDFIFGLPRSRGGIDSIFVMVDRFSKMTHFIPCHKVDDGCHVTNIFFKEMSKLDTKLLFSTTCHPQADRQTEVVNKTLSQLLRCFLGKSLKSWEELLPHIEFSYNMVVNKTTSHIPFELVYGFNLLSPLDLLPMPGMASIVHQDGLSKA</sequence>
<dbReference type="GO" id="GO:0003676">
    <property type="term" value="F:nucleic acid binding"/>
    <property type="evidence" value="ECO:0007669"/>
    <property type="project" value="InterPro"/>
</dbReference>
<dbReference type="Proteomes" id="UP000257109">
    <property type="component" value="Unassembled WGS sequence"/>
</dbReference>
<proteinExistence type="predicted"/>
<organism evidence="1 2">
    <name type="scientific">Mucuna pruriens</name>
    <name type="common">Velvet bean</name>
    <name type="synonym">Dolichos pruriens</name>
    <dbReference type="NCBI Taxonomy" id="157652"/>
    <lineage>
        <taxon>Eukaryota</taxon>
        <taxon>Viridiplantae</taxon>
        <taxon>Streptophyta</taxon>
        <taxon>Embryophyta</taxon>
        <taxon>Tracheophyta</taxon>
        <taxon>Spermatophyta</taxon>
        <taxon>Magnoliopsida</taxon>
        <taxon>eudicotyledons</taxon>
        <taxon>Gunneridae</taxon>
        <taxon>Pentapetalae</taxon>
        <taxon>rosids</taxon>
        <taxon>fabids</taxon>
        <taxon>Fabales</taxon>
        <taxon>Fabaceae</taxon>
        <taxon>Papilionoideae</taxon>
        <taxon>50 kb inversion clade</taxon>
        <taxon>NPAAA clade</taxon>
        <taxon>indigoferoid/millettioid clade</taxon>
        <taxon>Phaseoleae</taxon>
        <taxon>Mucuna</taxon>
    </lineage>
</organism>
<dbReference type="STRING" id="157652.A0A371HZ83"/>
<feature type="non-terminal residue" evidence="1">
    <location>
        <position position="1"/>
    </location>
</feature>